<comment type="caution">
    <text evidence="10">The sequence shown here is derived from an EMBL/GenBank/DDBJ whole genome shotgun (WGS) entry which is preliminary data.</text>
</comment>
<feature type="compositionally biased region" description="Polar residues" evidence="8">
    <location>
        <begin position="37"/>
        <end position="57"/>
    </location>
</feature>
<accession>A0A9P8PSP8</accession>
<dbReference type="Proteomes" id="UP000788993">
    <property type="component" value="Unassembled WGS sequence"/>
</dbReference>
<feature type="domain" description="C2H2-type" evidence="9">
    <location>
        <begin position="145"/>
        <end position="173"/>
    </location>
</feature>
<dbReference type="InterPro" id="IPR013087">
    <property type="entry name" value="Znf_C2H2_type"/>
</dbReference>
<reference evidence="10" key="2">
    <citation type="submission" date="2021-01" db="EMBL/GenBank/DDBJ databases">
        <authorList>
            <person name="Schikora-Tamarit M.A."/>
        </authorList>
    </citation>
    <scope>NUCLEOTIDE SEQUENCE</scope>
    <source>
        <strain evidence="10">NCAIM Y.01608</strain>
    </source>
</reference>
<keyword evidence="3" id="KW-0677">Repeat</keyword>
<evidence type="ECO:0000313" key="11">
    <source>
        <dbReference type="Proteomes" id="UP000788993"/>
    </source>
</evidence>
<comment type="subcellular location">
    <subcellularLocation>
        <location evidence="1">Nucleus</location>
    </subcellularLocation>
</comment>
<organism evidence="10 11">
    <name type="scientific">Ogataea polymorpha</name>
    <dbReference type="NCBI Taxonomy" id="460523"/>
    <lineage>
        <taxon>Eukaryota</taxon>
        <taxon>Fungi</taxon>
        <taxon>Dikarya</taxon>
        <taxon>Ascomycota</taxon>
        <taxon>Saccharomycotina</taxon>
        <taxon>Pichiomycetes</taxon>
        <taxon>Pichiales</taxon>
        <taxon>Pichiaceae</taxon>
        <taxon>Ogataea</taxon>
    </lineage>
</organism>
<dbReference type="GO" id="GO:0008270">
    <property type="term" value="F:zinc ion binding"/>
    <property type="evidence" value="ECO:0007669"/>
    <property type="project" value="UniProtKB-KW"/>
</dbReference>
<feature type="domain" description="C2H2-type" evidence="9">
    <location>
        <begin position="175"/>
        <end position="202"/>
    </location>
</feature>
<evidence type="ECO:0000256" key="3">
    <source>
        <dbReference type="ARBA" id="ARBA00022737"/>
    </source>
</evidence>
<evidence type="ECO:0000256" key="6">
    <source>
        <dbReference type="ARBA" id="ARBA00023242"/>
    </source>
</evidence>
<dbReference type="InterPro" id="IPR036236">
    <property type="entry name" value="Znf_C2H2_sf"/>
</dbReference>
<dbReference type="InterPro" id="IPR050331">
    <property type="entry name" value="Zinc_finger"/>
</dbReference>
<keyword evidence="4 7" id="KW-0863">Zinc-finger</keyword>
<name>A0A9P8PSP8_9ASCO</name>
<sequence length="230" mass="26589">MYTASPSHDMLSSSLVSLLPDMDQPHLSSYLIRSPYQSSENLSSPPSQDQGTQQNRETGPVSHMPQVWQFYDNYTTDMILGDYDLSASTHLASFQQAQPPYATSPPTTKNIYSTEHRISIRNIPSLEEEKQPTFPGTDPTALKKFRCSQCTSSFTRRSRLKEHCRKVHEGEKLVFRCDYCDKVMSSRENLNRHMIGHTDKYRCAYCGKRHDRSDRYQRHIQKCFPKHNST</sequence>
<dbReference type="Pfam" id="PF00096">
    <property type="entry name" value="zf-C2H2"/>
    <property type="match status" value="1"/>
</dbReference>
<evidence type="ECO:0000256" key="5">
    <source>
        <dbReference type="ARBA" id="ARBA00022833"/>
    </source>
</evidence>
<dbReference type="PROSITE" id="PS50157">
    <property type="entry name" value="ZINC_FINGER_C2H2_2"/>
    <property type="match status" value="3"/>
</dbReference>
<gene>
    <name evidence="10" type="ORF">OGATHE_000337</name>
</gene>
<dbReference type="SMART" id="SM00355">
    <property type="entry name" value="ZnF_C2H2"/>
    <property type="match status" value="3"/>
</dbReference>
<dbReference type="PROSITE" id="PS00028">
    <property type="entry name" value="ZINC_FINGER_C2H2_1"/>
    <property type="match status" value="2"/>
</dbReference>
<evidence type="ECO:0000256" key="1">
    <source>
        <dbReference type="ARBA" id="ARBA00004123"/>
    </source>
</evidence>
<evidence type="ECO:0000313" key="10">
    <source>
        <dbReference type="EMBL" id="KAH3677683.1"/>
    </source>
</evidence>
<protein>
    <recommendedName>
        <fullName evidence="9">C2H2-type domain-containing protein</fullName>
    </recommendedName>
</protein>
<reference evidence="10" key="1">
    <citation type="journal article" date="2021" name="Open Biol.">
        <title>Shared evolutionary footprints suggest mitochondrial oxidative damage underlies multiple complex I losses in fungi.</title>
        <authorList>
            <person name="Schikora-Tamarit M.A."/>
            <person name="Marcet-Houben M."/>
            <person name="Nosek J."/>
            <person name="Gabaldon T."/>
        </authorList>
    </citation>
    <scope>NUCLEOTIDE SEQUENCE</scope>
    <source>
        <strain evidence="10">NCAIM Y.01608</strain>
    </source>
</reference>
<dbReference type="GO" id="GO:0010468">
    <property type="term" value="P:regulation of gene expression"/>
    <property type="evidence" value="ECO:0007669"/>
    <property type="project" value="TreeGrafter"/>
</dbReference>
<evidence type="ECO:0000256" key="8">
    <source>
        <dbReference type="SAM" id="MobiDB-lite"/>
    </source>
</evidence>
<proteinExistence type="predicted"/>
<dbReference type="PANTHER" id="PTHR16515:SF49">
    <property type="entry name" value="GASTRULA ZINC FINGER PROTEIN XLCGF49.1-LIKE-RELATED"/>
    <property type="match status" value="1"/>
</dbReference>
<dbReference type="EMBL" id="JAEUBD010000095">
    <property type="protein sequence ID" value="KAH3677683.1"/>
    <property type="molecule type" value="Genomic_DNA"/>
</dbReference>
<evidence type="ECO:0000256" key="4">
    <source>
        <dbReference type="ARBA" id="ARBA00022771"/>
    </source>
</evidence>
<dbReference type="PANTHER" id="PTHR16515">
    <property type="entry name" value="PR DOMAIN ZINC FINGER PROTEIN"/>
    <property type="match status" value="1"/>
</dbReference>
<evidence type="ECO:0000256" key="7">
    <source>
        <dbReference type="PROSITE-ProRule" id="PRU00042"/>
    </source>
</evidence>
<dbReference type="SUPFAM" id="SSF57667">
    <property type="entry name" value="beta-beta-alpha zinc fingers"/>
    <property type="match status" value="1"/>
</dbReference>
<keyword evidence="11" id="KW-1185">Reference proteome</keyword>
<dbReference type="AlphaFoldDB" id="A0A9P8PSP8"/>
<evidence type="ECO:0000259" key="9">
    <source>
        <dbReference type="PROSITE" id="PS50157"/>
    </source>
</evidence>
<feature type="domain" description="C2H2-type" evidence="9">
    <location>
        <begin position="201"/>
        <end position="230"/>
    </location>
</feature>
<feature type="region of interest" description="Disordered" evidence="8">
    <location>
        <begin position="37"/>
        <end position="64"/>
    </location>
</feature>
<dbReference type="Gene3D" id="3.30.160.60">
    <property type="entry name" value="Classic Zinc Finger"/>
    <property type="match status" value="2"/>
</dbReference>
<keyword evidence="2" id="KW-0479">Metal-binding</keyword>
<dbReference type="GO" id="GO:0005634">
    <property type="term" value="C:nucleus"/>
    <property type="evidence" value="ECO:0007669"/>
    <property type="project" value="UniProtKB-SubCell"/>
</dbReference>
<keyword evidence="5" id="KW-0862">Zinc</keyword>
<evidence type="ECO:0000256" key="2">
    <source>
        <dbReference type="ARBA" id="ARBA00022723"/>
    </source>
</evidence>
<keyword evidence="6" id="KW-0539">Nucleus</keyword>